<dbReference type="InterPro" id="IPR016130">
    <property type="entry name" value="Tyr_Pase_AS"/>
</dbReference>
<evidence type="ECO:0000313" key="2">
    <source>
        <dbReference type="EMBL" id="APJ04805.1"/>
    </source>
</evidence>
<gene>
    <name evidence="2" type="ORF">AXG55_13210</name>
</gene>
<evidence type="ECO:0000256" key="1">
    <source>
        <dbReference type="SAM" id="Phobius"/>
    </source>
</evidence>
<keyword evidence="1" id="KW-0812">Transmembrane</keyword>
<keyword evidence="1" id="KW-1133">Transmembrane helix</keyword>
<dbReference type="GO" id="GO:0004721">
    <property type="term" value="F:phosphoprotein phosphatase activity"/>
    <property type="evidence" value="ECO:0007669"/>
    <property type="project" value="InterPro"/>
</dbReference>
<dbReference type="PROSITE" id="PS00383">
    <property type="entry name" value="TYR_PHOSPHATASE_1"/>
    <property type="match status" value="1"/>
</dbReference>
<reference evidence="2 3" key="1">
    <citation type="submission" date="2016-10" db="EMBL/GenBank/DDBJ databases">
        <title>Silvanigrella aquatica sp. nov., isolated from a freshwater lake located in the Black Forest, Germany, description of Silvanigrellaceae fam. nov., Silvanigrellales ord. nov., reclassification of the order Bdellovibrionales in the class Oligoflexia, reclassification of the families Bacteriovoracaceae and Halobacteriovoraceae in the new order Bacteriovoracales ord. nov., and reclassification of the family Pseudobacteriovoracaceae in the order Oligoflexiales.</title>
        <authorList>
            <person name="Hahn M.W."/>
            <person name="Schmidt J."/>
            <person name="Koll U."/>
            <person name="Rohde M."/>
            <person name="Verbag S."/>
            <person name="Pitt A."/>
            <person name="Nakai R."/>
            <person name="Naganuma T."/>
            <person name="Lang E."/>
        </authorList>
    </citation>
    <scope>NUCLEOTIDE SEQUENCE [LARGE SCALE GENOMIC DNA]</scope>
    <source>
        <strain evidence="2 3">MWH-Nonnen-W8red</strain>
    </source>
</reference>
<dbReference type="InterPro" id="IPR026893">
    <property type="entry name" value="Tyr/Ser_Pase_IphP-type"/>
</dbReference>
<dbReference type="Gene3D" id="3.90.190.10">
    <property type="entry name" value="Protein tyrosine phosphatase superfamily"/>
    <property type="match status" value="1"/>
</dbReference>
<feature type="transmembrane region" description="Helical" evidence="1">
    <location>
        <begin position="7"/>
        <end position="26"/>
    </location>
</feature>
<dbReference type="RefSeq" id="WP_148698562.1">
    <property type="nucleotide sequence ID" value="NZ_CP017834.1"/>
</dbReference>
<dbReference type="KEGG" id="saqi:AXG55_13210"/>
<keyword evidence="1" id="KW-0472">Membrane</keyword>
<dbReference type="STRING" id="1915309.AXG55_13210"/>
<dbReference type="InterPro" id="IPR029021">
    <property type="entry name" value="Prot-tyrosine_phosphatase-like"/>
</dbReference>
<sequence length="251" mass="29545">MFRKNKIIILVVVLLGCIFVGVYSIYKWDKSKYEPKLWIGMFDYRLNFRDVGQSLNQCLNKEVFNTGLMYRSNKYFSGWSCDKIQNPQKIYSLNFSPWDPHSYYCEKPDGTRMYGYHPNTTFEISDIEKLENWKRPEFKQSMCVFFKNTIQDLIEKNSFLFHCDVGRDRTGTFAAMMSLIMLEQKKLSNAEMINAIECDYEKTSALEKHKIGRMKNFMEEMQSHGGISKFIEGECHIPFETLSLAASQFIK</sequence>
<dbReference type="EMBL" id="CP017834">
    <property type="protein sequence ID" value="APJ04805.1"/>
    <property type="molecule type" value="Genomic_DNA"/>
</dbReference>
<dbReference type="OrthoDB" id="1188001at2"/>
<keyword evidence="3" id="KW-1185">Reference proteome</keyword>
<accession>A0A1L4D3K9</accession>
<name>A0A1L4D3K9_9BACT</name>
<dbReference type="Proteomes" id="UP000184731">
    <property type="component" value="Chromosome"/>
</dbReference>
<evidence type="ECO:0000313" key="3">
    <source>
        <dbReference type="Proteomes" id="UP000184731"/>
    </source>
</evidence>
<dbReference type="SUPFAM" id="SSF52799">
    <property type="entry name" value="(Phosphotyrosine protein) phosphatases II"/>
    <property type="match status" value="1"/>
</dbReference>
<organism evidence="2 3">
    <name type="scientific">Silvanigrella aquatica</name>
    <dbReference type="NCBI Taxonomy" id="1915309"/>
    <lineage>
        <taxon>Bacteria</taxon>
        <taxon>Pseudomonadati</taxon>
        <taxon>Bdellovibrionota</taxon>
        <taxon>Oligoflexia</taxon>
        <taxon>Silvanigrellales</taxon>
        <taxon>Silvanigrellaceae</taxon>
        <taxon>Silvanigrella</taxon>
    </lineage>
</organism>
<protein>
    <recommendedName>
        <fullName evidence="4">Tyrosine specific protein phosphatases domain-containing protein</fullName>
    </recommendedName>
</protein>
<dbReference type="Pfam" id="PF13350">
    <property type="entry name" value="Y_phosphatase3"/>
    <property type="match status" value="1"/>
</dbReference>
<dbReference type="AlphaFoldDB" id="A0A1L4D3K9"/>
<proteinExistence type="predicted"/>
<dbReference type="PROSITE" id="PS51257">
    <property type="entry name" value="PROKAR_LIPOPROTEIN"/>
    <property type="match status" value="1"/>
</dbReference>
<evidence type="ECO:0008006" key="4">
    <source>
        <dbReference type="Google" id="ProtNLM"/>
    </source>
</evidence>